<dbReference type="OrthoDB" id="5924698at2759"/>
<sequence length="105" mass="12154">MLQTHKCHINIAITGTCTKQPFTISCMLKFICMLNARSVGKEIYICLTEEERQYPIRKFDAHLVLIRLMLLHCAQMIITRSCPYSYRFSSLIQSTEPAQNEALLQ</sequence>
<dbReference type="AlphaFoldDB" id="A0A0V0SHJ8"/>
<comment type="caution">
    <text evidence="1">The sequence shown here is derived from an EMBL/GenBank/DDBJ whole genome shotgun (WGS) entry which is preliminary data.</text>
</comment>
<gene>
    <name evidence="1" type="ORF">T07_13564</name>
</gene>
<name>A0A0V0SHJ8_9BILA</name>
<dbReference type="EMBL" id="JYDL01000008">
    <property type="protein sequence ID" value="KRX26271.1"/>
    <property type="molecule type" value="Genomic_DNA"/>
</dbReference>
<organism evidence="1 2">
    <name type="scientific">Trichinella nelsoni</name>
    <dbReference type="NCBI Taxonomy" id="6336"/>
    <lineage>
        <taxon>Eukaryota</taxon>
        <taxon>Metazoa</taxon>
        <taxon>Ecdysozoa</taxon>
        <taxon>Nematoda</taxon>
        <taxon>Enoplea</taxon>
        <taxon>Dorylaimia</taxon>
        <taxon>Trichinellida</taxon>
        <taxon>Trichinellidae</taxon>
        <taxon>Trichinella</taxon>
    </lineage>
</organism>
<proteinExistence type="predicted"/>
<protein>
    <submittedName>
        <fullName evidence="1">Uncharacterized protein</fullName>
    </submittedName>
</protein>
<evidence type="ECO:0000313" key="1">
    <source>
        <dbReference type="EMBL" id="KRX26271.1"/>
    </source>
</evidence>
<dbReference type="Proteomes" id="UP000054630">
    <property type="component" value="Unassembled WGS sequence"/>
</dbReference>
<evidence type="ECO:0000313" key="2">
    <source>
        <dbReference type="Proteomes" id="UP000054630"/>
    </source>
</evidence>
<reference evidence="1 2" key="1">
    <citation type="submission" date="2015-01" db="EMBL/GenBank/DDBJ databases">
        <title>Evolution of Trichinella species and genotypes.</title>
        <authorList>
            <person name="Korhonen P.K."/>
            <person name="Edoardo P."/>
            <person name="Giuseppe L.R."/>
            <person name="Gasser R.B."/>
        </authorList>
    </citation>
    <scope>NUCLEOTIDE SEQUENCE [LARGE SCALE GENOMIC DNA]</scope>
    <source>
        <strain evidence="1">ISS37</strain>
    </source>
</reference>
<keyword evidence="2" id="KW-1185">Reference proteome</keyword>
<accession>A0A0V0SHJ8</accession>